<keyword evidence="2" id="KW-1185">Reference proteome</keyword>
<reference evidence="2" key="1">
    <citation type="submission" date="2015-09" db="EMBL/GenBank/DDBJ databases">
        <authorList>
            <consortium name="Pathogen Informatics"/>
        </authorList>
    </citation>
    <scope>NUCLEOTIDE SEQUENCE [LARGE SCALE GENOMIC DNA]</scope>
    <source>
        <strain evidence="2">Lake Konstanz</strain>
    </source>
</reference>
<name>A0A0S4JUW1_BODSA</name>
<dbReference type="Proteomes" id="UP000051952">
    <property type="component" value="Unassembled WGS sequence"/>
</dbReference>
<proteinExistence type="predicted"/>
<organism evidence="1 2">
    <name type="scientific">Bodo saltans</name>
    <name type="common">Flagellated protozoan</name>
    <dbReference type="NCBI Taxonomy" id="75058"/>
    <lineage>
        <taxon>Eukaryota</taxon>
        <taxon>Discoba</taxon>
        <taxon>Euglenozoa</taxon>
        <taxon>Kinetoplastea</taxon>
        <taxon>Metakinetoplastina</taxon>
        <taxon>Eubodonida</taxon>
        <taxon>Bodonidae</taxon>
        <taxon>Bodo</taxon>
    </lineage>
</organism>
<accession>A0A0S4JUW1</accession>
<dbReference type="AlphaFoldDB" id="A0A0S4JUW1"/>
<evidence type="ECO:0000313" key="2">
    <source>
        <dbReference type="Proteomes" id="UP000051952"/>
    </source>
</evidence>
<sequence>MNKLSGFGKLRSKYHHQNLAVHNEQIQRNNFLAKNSQMLMTIRQDDMRSKSFERAAQAKSLISNIRPFSIDDDPQFIFSQRILRAIAHFGLEHMPLTQSLVELHTKHTFMMDAQAVSSFCAIIQRLTIRDKADVVEKMKGRIKQVADDFNSMECGFVMKVVSSPDVSQQLACSALLHSCDLDGHTMTDLILSTCKVDAHFALEQRVDTILEWIEGPAFTRESLQSLVHLFQSCGTLVPRRLVASLLSVIQRTFLTDMSVREAIEILNMLRHTSYRHERLSFRLVSRVCQAPSSNDALTALRELSHFYFINDEVYFALASAANATNVAAMCECFSRVRLSPIALFGGPLHDLCGALIQTHPTELVQILSAAVYLPDDFPKNVEKNLVSVVQEAKQRSGSLLEQIDVSVLSSSSKFKAILAAA</sequence>
<dbReference type="CDD" id="cd23677">
    <property type="entry name" value="RESC3_ARM-like"/>
    <property type="match status" value="1"/>
</dbReference>
<gene>
    <name evidence="1" type="ORF">BSAL_46050c</name>
</gene>
<dbReference type="EMBL" id="CYKH01002218">
    <property type="protein sequence ID" value="CUG94011.1"/>
    <property type="molecule type" value="Genomic_DNA"/>
</dbReference>
<dbReference type="VEuPathDB" id="TriTrypDB:BSAL_46050c"/>
<protein>
    <submittedName>
        <fullName evidence="1">Uncharacterized protein</fullName>
    </submittedName>
</protein>
<evidence type="ECO:0000313" key="1">
    <source>
        <dbReference type="EMBL" id="CUG94011.1"/>
    </source>
</evidence>